<evidence type="ECO:0000313" key="3">
    <source>
        <dbReference type="Proteomes" id="UP000688947"/>
    </source>
</evidence>
<name>A0A8T1TPA9_9STRA</name>
<keyword evidence="1" id="KW-0175">Coiled coil</keyword>
<dbReference type="EMBL" id="JAENGZ010001869">
    <property type="protein sequence ID" value="KAG6945869.1"/>
    <property type="molecule type" value="Genomic_DNA"/>
</dbReference>
<dbReference type="AlphaFoldDB" id="A0A8T1TPA9"/>
<dbReference type="OrthoDB" id="162680at2759"/>
<protein>
    <submittedName>
        <fullName evidence="2">Uncharacterized protein</fullName>
    </submittedName>
</protein>
<evidence type="ECO:0000256" key="1">
    <source>
        <dbReference type="SAM" id="Coils"/>
    </source>
</evidence>
<feature type="coiled-coil region" evidence="1">
    <location>
        <begin position="12"/>
        <end position="53"/>
    </location>
</feature>
<comment type="caution">
    <text evidence="2">The sequence shown here is derived from an EMBL/GenBank/DDBJ whole genome shotgun (WGS) entry which is preliminary data.</text>
</comment>
<evidence type="ECO:0000313" key="2">
    <source>
        <dbReference type="EMBL" id="KAG6945869.1"/>
    </source>
</evidence>
<reference evidence="2" key="1">
    <citation type="submission" date="2021-01" db="EMBL/GenBank/DDBJ databases">
        <title>Phytophthora aleatoria, a newly-described species from Pinus radiata is distinct from Phytophthora cactorum isolates based on comparative genomics.</title>
        <authorList>
            <person name="Mcdougal R."/>
            <person name="Panda P."/>
            <person name="Williams N."/>
            <person name="Studholme D.J."/>
        </authorList>
    </citation>
    <scope>NUCLEOTIDE SEQUENCE</scope>
    <source>
        <strain evidence="2">NZFS 3830</strain>
    </source>
</reference>
<gene>
    <name evidence="2" type="ORF">JG687_00017042</name>
</gene>
<proteinExistence type="predicted"/>
<organism evidence="2 3">
    <name type="scientific">Phytophthora cactorum</name>
    <dbReference type="NCBI Taxonomy" id="29920"/>
    <lineage>
        <taxon>Eukaryota</taxon>
        <taxon>Sar</taxon>
        <taxon>Stramenopiles</taxon>
        <taxon>Oomycota</taxon>
        <taxon>Peronosporomycetes</taxon>
        <taxon>Peronosporales</taxon>
        <taxon>Peronosporaceae</taxon>
        <taxon>Phytophthora</taxon>
    </lineage>
</organism>
<sequence>MDRGGSDTERRLRAMEAAFSRERQQRDVLEKKYARLKRRYVRLERSHNRLLMESNGVSHLPQEYSITLY</sequence>
<dbReference type="VEuPathDB" id="FungiDB:PC110_g20286"/>
<accession>A0A8T1TPA9</accession>
<dbReference type="Proteomes" id="UP000688947">
    <property type="component" value="Unassembled WGS sequence"/>
</dbReference>